<feature type="transmembrane region" description="Helical" evidence="1">
    <location>
        <begin position="135"/>
        <end position="156"/>
    </location>
</feature>
<dbReference type="InterPro" id="IPR052712">
    <property type="entry name" value="Acid_resist_chaperone_HdeD"/>
</dbReference>
<dbReference type="GO" id="GO:0005886">
    <property type="term" value="C:plasma membrane"/>
    <property type="evidence" value="ECO:0007669"/>
    <property type="project" value="TreeGrafter"/>
</dbReference>
<organism evidence="2 3">
    <name type="scientific">Palleronia caenipelagi</name>
    <dbReference type="NCBI Taxonomy" id="2489174"/>
    <lineage>
        <taxon>Bacteria</taxon>
        <taxon>Pseudomonadati</taxon>
        <taxon>Pseudomonadota</taxon>
        <taxon>Alphaproteobacteria</taxon>
        <taxon>Rhodobacterales</taxon>
        <taxon>Roseobacteraceae</taxon>
        <taxon>Palleronia</taxon>
    </lineage>
</organism>
<dbReference type="EMBL" id="VFSV01000010">
    <property type="protein sequence ID" value="TRD21735.1"/>
    <property type="molecule type" value="Genomic_DNA"/>
</dbReference>
<evidence type="ECO:0000313" key="3">
    <source>
        <dbReference type="Proteomes" id="UP000318590"/>
    </source>
</evidence>
<name>A0A547Q5S0_9RHOB</name>
<dbReference type="RefSeq" id="WP_142834344.1">
    <property type="nucleotide sequence ID" value="NZ_VFSV01000010.1"/>
</dbReference>
<keyword evidence="3" id="KW-1185">Reference proteome</keyword>
<feature type="transmembrane region" description="Helical" evidence="1">
    <location>
        <begin position="48"/>
        <end position="67"/>
    </location>
</feature>
<feature type="transmembrane region" description="Helical" evidence="1">
    <location>
        <begin position="79"/>
        <end position="96"/>
    </location>
</feature>
<keyword evidence="1" id="KW-1133">Transmembrane helix</keyword>
<feature type="transmembrane region" description="Helical" evidence="1">
    <location>
        <begin position="102"/>
        <end position="123"/>
    </location>
</feature>
<keyword evidence="1" id="KW-0812">Transmembrane</keyword>
<dbReference type="Proteomes" id="UP000318590">
    <property type="component" value="Unassembled WGS sequence"/>
</dbReference>
<evidence type="ECO:0000313" key="2">
    <source>
        <dbReference type="EMBL" id="TRD21735.1"/>
    </source>
</evidence>
<feature type="transmembrane region" description="Helical" evidence="1">
    <location>
        <begin position="21"/>
        <end position="42"/>
    </location>
</feature>
<feature type="transmembrane region" description="Helical" evidence="1">
    <location>
        <begin position="162"/>
        <end position="183"/>
    </location>
</feature>
<dbReference type="AlphaFoldDB" id="A0A547Q5S0"/>
<sequence>MANTETKDFAVTEEAKLNWKWMIFMGVVMTLGGLASLIYPFIASLTVTFMAAAAFFVGGIMQTVLAIRAEDGSTGARWTTGLLGVLMVLLALALWFDPLAGLVTLTLTVAALFIAMGALRAWFAFRMKPRKGWGWVLVAGLLSIGLGLFVLLNMPFAAATTLGILLGIDLTMTGAALIGLGLASRN</sequence>
<keyword evidence="1" id="KW-0472">Membrane</keyword>
<proteinExistence type="predicted"/>
<reference evidence="2 3" key="1">
    <citation type="submission" date="2019-06" db="EMBL/GenBank/DDBJ databases">
        <title>Paenimaribius caenipelagi gen. nov., sp. nov., isolated from a tidal flat.</title>
        <authorList>
            <person name="Yoon J.-H."/>
        </authorList>
    </citation>
    <scope>NUCLEOTIDE SEQUENCE [LARGE SCALE GENOMIC DNA]</scope>
    <source>
        <strain evidence="2 3">JBTF-M29</strain>
    </source>
</reference>
<dbReference type="InterPro" id="IPR005325">
    <property type="entry name" value="DUF308_memb"/>
</dbReference>
<dbReference type="PANTHER" id="PTHR34989">
    <property type="entry name" value="PROTEIN HDED"/>
    <property type="match status" value="1"/>
</dbReference>
<accession>A0A547Q5S0</accession>
<dbReference type="PANTHER" id="PTHR34989:SF1">
    <property type="entry name" value="PROTEIN HDED"/>
    <property type="match status" value="1"/>
</dbReference>
<comment type="caution">
    <text evidence="2">The sequence shown here is derived from an EMBL/GenBank/DDBJ whole genome shotgun (WGS) entry which is preliminary data.</text>
</comment>
<gene>
    <name evidence="2" type="ORF">FEV53_08315</name>
</gene>
<evidence type="ECO:0000256" key="1">
    <source>
        <dbReference type="SAM" id="Phobius"/>
    </source>
</evidence>
<dbReference type="OrthoDB" id="9815400at2"/>
<dbReference type="Pfam" id="PF03729">
    <property type="entry name" value="DUF308"/>
    <property type="match status" value="1"/>
</dbReference>
<protein>
    <submittedName>
        <fullName evidence="2">HdeD family acid-resistance protein</fullName>
    </submittedName>
</protein>